<feature type="domain" description="EngC GTPase" evidence="4">
    <location>
        <begin position="116"/>
        <end position="265"/>
    </location>
</feature>
<evidence type="ECO:0000256" key="3">
    <source>
        <dbReference type="SAM" id="MobiDB-lite"/>
    </source>
</evidence>
<dbReference type="GO" id="GO:0005525">
    <property type="term" value="F:GTP binding"/>
    <property type="evidence" value="ECO:0007669"/>
    <property type="project" value="UniProtKB-KW"/>
</dbReference>
<evidence type="ECO:0000256" key="2">
    <source>
        <dbReference type="ARBA" id="ARBA00023134"/>
    </source>
</evidence>
<dbReference type="InterPro" id="IPR010914">
    <property type="entry name" value="RsgA_GTPase_dom"/>
</dbReference>
<dbReference type="Gene3D" id="3.40.50.300">
    <property type="entry name" value="P-loop containing nucleotide triphosphate hydrolases"/>
    <property type="match status" value="1"/>
</dbReference>
<dbReference type="SUPFAM" id="SSF52540">
    <property type="entry name" value="P-loop containing nucleoside triphosphate hydrolases"/>
    <property type="match status" value="1"/>
</dbReference>
<dbReference type="PROSITE" id="PS50936">
    <property type="entry name" value="ENGC_GTPASE"/>
    <property type="match status" value="1"/>
</dbReference>
<dbReference type="SUPFAM" id="SSF50249">
    <property type="entry name" value="Nucleic acid-binding proteins"/>
    <property type="match status" value="1"/>
</dbReference>
<feature type="compositionally biased region" description="Basic residues" evidence="3">
    <location>
        <begin position="1"/>
        <end position="15"/>
    </location>
</feature>
<dbReference type="GO" id="GO:0003924">
    <property type="term" value="F:GTPase activity"/>
    <property type="evidence" value="ECO:0007669"/>
    <property type="project" value="InterPro"/>
</dbReference>
<accession>A0A3B0Z4D1</accession>
<dbReference type="NCBIfam" id="TIGR00157">
    <property type="entry name" value="ribosome small subunit-dependent GTPase A"/>
    <property type="match status" value="1"/>
</dbReference>
<evidence type="ECO:0000256" key="1">
    <source>
        <dbReference type="ARBA" id="ARBA00022741"/>
    </source>
</evidence>
<dbReference type="InterPro" id="IPR027417">
    <property type="entry name" value="P-loop_NTPase"/>
</dbReference>
<dbReference type="NCBIfam" id="NF008931">
    <property type="entry name" value="PRK12288.1"/>
    <property type="match status" value="1"/>
</dbReference>
<organism evidence="6">
    <name type="scientific">hydrothermal vent metagenome</name>
    <dbReference type="NCBI Taxonomy" id="652676"/>
    <lineage>
        <taxon>unclassified sequences</taxon>
        <taxon>metagenomes</taxon>
        <taxon>ecological metagenomes</taxon>
    </lineage>
</organism>
<dbReference type="HAMAP" id="MF_01820">
    <property type="entry name" value="GTPase_RsgA"/>
    <property type="match status" value="1"/>
</dbReference>
<dbReference type="InterPro" id="IPR004881">
    <property type="entry name" value="Ribosome_biogen_GTPase_RsgA"/>
</dbReference>
<dbReference type="Gene3D" id="1.10.40.50">
    <property type="entry name" value="Probable gtpase engc, domain 3"/>
    <property type="match status" value="1"/>
</dbReference>
<sequence>MSKRKLTKNQHRHTQRIQERRLERAAKKAEHIDDAALGSEQQGLVVTRFGKTVDVENSDGNIVRCKLRQNIGELVCGDRVIWQAENETSGVICAVLPRHSLLARPDFQGRKKLIAANIDQIMITCATYPEISPGLIDRYLVAAEATGITPVIVVNKTDLITEQSRPIIEKQLAIYHQLGYRIIYTSAVILNGMDELIEQLKGRISIFVGHSGVGKSSLIKILFPEQIIRIGALSEGSGQGRHTTTASTLYHLPQGGELIDSPGIREFGLWEISEEQVAEGFLELRPHIGNCRFRNCLHKNEPGCAIQAAADAGDITPQRLSSFYRMVASLTEK</sequence>
<dbReference type="PROSITE" id="PS51721">
    <property type="entry name" value="G_CP"/>
    <property type="match status" value="1"/>
</dbReference>
<reference evidence="6" key="1">
    <citation type="submission" date="2018-06" db="EMBL/GenBank/DDBJ databases">
        <authorList>
            <person name="Zhirakovskaya E."/>
        </authorList>
    </citation>
    <scope>NUCLEOTIDE SEQUENCE</scope>
</reference>
<dbReference type="CDD" id="cd01854">
    <property type="entry name" value="YjeQ_EngC"/>
    <property type="match status" value="1"/>
</dbReference>
<dbReference type="Gene3D" id="2.40.50.140">
    <property type="entry name" value="Nucleic acid-binding proteins"/>
    <property type="match status" value="1"/>
</dbReference>
<feature type="domain" description="CP-type G" evidence="5">
    <location>
        <begin position="99"/>
        <end position="267"/>
    </location>
</feature>
<dbReference type="EMBL" id="UOFP01000011">
    <property type="protein sequence ID" value="VAW83890.1"/>
    <property type="molecule type" value="Genomic_DNA"/>
</dbReference>
<feature type="region of interest" description="Disordered" evidence="3">
    <location>
        <begin position="1"/>
        <end position="25"/>
    </location>
</feature>
<dbReference type="Pfam" id="PF03193">
    <property type="entry name" value="RsgA_GTPase"/>
    <property type="match status" value="1"/>
</dbReference>
<evidence type="ECO:0000259" key="5">
    <source>
        <dbReference type="PROSITE" id="PS51721"/>
    </source>
</evidence>
<protein>
    <submittedName>
        <fullName evidence="6">Ribosome small subunit biogenesis RbfA-release protein RsgA</fullName>
    </submittedName>
</protein>
<evidence type="ECO:0000259" key="4">
    <source>
        <dbReference type="PROSITE" id="PS50936"/>
    </source>
</evidence>
<proteinExistence type="inferred from homology"/>
<feature type="compositionally biased region" description="Basic and acidic residues" evidence="3">
    <location>
        <begin position="16"/>
        <end position="25"/>
    </location>
</feature>
<gene>
    <name evidence="6" type="ORF">MNBD_GAMMA18-765</name>
</gene>
<dbReference type="InterPro" id="IPR012340">
    <property type="entry name" value="NA-bd_OB-fold"/>
</dbReference>
<dbReference type="AlphaFoldDB" id="A0A3B0Z4D1"/>
<name>A0A3B0Z4D1_9ZZZZ</name>
<keyword evidence="2" id="KW-0342">GTP-binding</keyword>
<evidence type="ECO:0000313" key="6">
    <source>
        <dbReference type="EMBL" id="VAW83890.1"/>
    </source>
</evidence>
<keyword evidence="1" id="KW-0547">Nucleotide-binding</keyword>
<dbReference type="PANTHER" id="PTHR32120">
    <property type="entry name" value="SMALL RIBOSOMAL SUBUNIT BIOGENESIS GTPASE RSGA"/>
    <property type="match status" value="1"/>
</dbReference>
<dbReference type="PANTHER" id="PTHR32120:SF11">
    <property type="entry name" value="SMALL RIBOSOMAL SUBUNIT BIOGENESIS GTPASE RSGA 1, MITOCHONDRIAL-RELATED"/>
    <property type="match status" value="1"/>
</dbReference>
<dbReference type="InterPro" id="IPR030378">
    <property type="entry name" value="G_CP_dom"/>
</dbReference>